<dbReference type="AlphaFoldDB" id="A0A9Q3CQF1"/>
<dbReference type="EMBL" id="AVOT02009047">
    <property type="protein sequence ID" value="MBW0487250.1"/>
    <property type="molecule type" value="Genomic_DNA"/>
</dbReference>
<name>A0A9Q3CQF1_9BASI</name>
<sequence length="109" mass="11781">MLTCLHPPPDETPTLPPHLLPHNPLRFCMPASSSPCVTILTLLRGPQAMPPTPPSPLLTPPCHCLILSTAYHTYACGVPSQHTSHSAYHCYTCEVPSQHASNAAYNPYA</sequence>
<organism evidence="1 2">
    <name type="scientific">Austropuccinia psidii MF-1</name>
    <dbReference type="NCBI Taxonomy" id="1389203"/>
    <lineage>
        <taxon>Eukaryota</taxon>
        <taxon>Fungi</taxon>
        <taxon>Dikarya</taxon>
        <taxon>Basidiomycota</taxon>
        <taxon>Pucciniomycotina</taxon>
        <taxon>Pucciniomycetes</taxon>
        <taxon>Pucciniales</taxon>
        <taxon>Sphaerophragmiaceae</taxon>
        <taxon>Austropuccinia</taxon>
    </lineage>
</organism>
<keyword evidence="2" id="KW-1185">Reference proteome</keyword>
<evidence type="ECO:0000313" key="2">
    <source>
        <dbReference type="Proteomes" id="UP000765509"/>
    </source>
</evidence>
<gene>
    <name evidence="1" type="ORF">O181_026965</name>
</gene>
<dbReference type="Proteomes" id="UP000765509">
    <property type="component" value="Unassembled WGS sequence"/>
</dbReference>
<reference evidence="1" key="1">
    <citation type="submission" date="2021-03" db="EMBL/GenBank/DDBJ databases">
        <title>Draft genome sequence of rust myrtle Austropuccinia psidii MF-1, a brazilian biotype.</title>
        <authorList>
            <person name="Quecine M.C."/>
            <person name="Pachon D.M.R."/>
            <person name="Bonatelli M.L."/>
            <person name="Correr F.H."/>
            <person name="Franceschini L.M."/>
            <person name="Leite T.F."/>
            <person name="Margarido G.R.A."/>
            <person name="Almeida C.A."/>
            <person name="Ferrarezi J.A."/>
            <person name="Labate C.A."/>
        </authorList>
    </citation>
    <scope>NUCLEOTIDE SEQUENCE</scope>
    <source>
        <strain evidence="1">MF-1</strain>
    </source>
</reference>
<comment type="caution">
    <text evidence="1">The sequence shown here is derived from an EMBL/GenBank/DDBJ whole genome shotgun (WGS) entry which is preliminary data.</text>
</comment>
<evidence type="ECO:0000313" key="1">
    <source>
        <dbReference type="EMBL" id="MBW0487250.1"/>
    </source>
</evidence>
<protein>
    <submittedName>
        <fullName evidence="1">Uncharacterized protein</fullName>
    </submittedName>
</protein>
<accession>A0A9Q3CQF1</accession>
<proteinExistence type="predicted"/>